<feature type="transmembrane region" description="Helical" evidence="1">
    <location>
        <begin position="83"/>
        <end position="105"/>
    </location>
</feature>
<keyword evidence="1" id="KW-0812">Transmembrane</keyword>
<sequence length="159" mass="17527">MSLQFFLALLFNATLVLVCSYAIIRGGRPEKIGGLINLSASLLTTGLRLVDVEYYAPAHFAIFAIDIAVTGGFYWLGVTTIRFWPIWAAGFALANLFMSLLGGLLPSVPLFVYHTQLGIYAYLALGALALGTFRLPRHAEPHLRTGSRRSWIQHLKETS</sequence>
<accession>A0A177JMX2</accession>
<keyword evidence="1" id="KW-1133">Transmembrane helix</keyword>
<reference evidence="2 3" key="1">
    <citation type="submission" date="2016-02" db="EMBL/GenBank/DDBJ databases">
        <authorList>
            <person name="Wen L."/>
            <person name="He K."/>
            <person name="Yang H."/>
        </authorList>
    </citation>
    <scope>NUCLEOTIDE SEQUENCE [LARGE SCALE GENOMIC DNA]</scope>
    <source>
        <strain evidence="2 3">CD09_2</strain>
    </source>
</reference>
<comment type="caution">
    <text evidence="2">The sequence shown here is derived from an EMBL/GenBank/DDBJ whole genome shotgun (WGS) entry which is preliminary data.</text>
</comment>
<keyword evidence="1" id="KW-0472">Membrane</keyword>
<evidence type="ECO:0000313" key="2">
    <source>
        <dbReference type="EMBL" id="OAH42144.1"/>
    </source>
</evidence>
<feature type="transmembrane region" description="Helical" evidence="1">
    <location>
        <begin position="117"/>
        <end position="135"/>
    </location>
</feature>
<dbReference type="Proteomes" id="UP000077262">
    <property type="component" value="Unassembled WGS sequence"/>
</dbReference>
<dbReference type="EMBL" id="LSTR01000044">
    <property type="protein sequence ID" value="OAH42144.1"/>
    <property type="molecule type" value="Genomic_DNA"/>
</dbReference>
<gene>
    <name evidence="2" type="ORF">AX777_22105</name>
</gene>
<name>A0A177JMX2_SPHYA</name>
<dbReference type="OrthoDB" id="7188556at2"/>
<evidence type="ECO:0000313" key="3">
    <source>
        <dbReference type="Proteomes" id="UP000077262"/>
    </source>
</evidence>
<dbReference type="AlphaFoldDB" id="A0A177JMX2"/>
<feature type="transmembrane region" description="Helical" evidence="1">
    <location>
        <begin position="56"/>
        <end position="76"/>
    </location>
</feature>
<evidence type="ECO:0000256" key="1">
    <source>
        <dbReference type="SAM" id="Phobius"/>
    </source>
</evidence>
<feature type="transmembrane region" description="Helical" evidence="1">
    <location>
        <begin position="6"/>
        <end position="24"/>
    </location>
</feature>
<organism evidence="2 3">
    <name type="scientific">Sphingobium yanoikuyae</name>
    <name type="common">Sphingomonas yanoikuyae</name>
    <dbReference type="NCBI Taxonomy" id="13690"/>
    <lineage>
        <taxon>Bacteria</taxon>
        <taxon>Pseudomonadati</taxon>
        <taxon>Pseudomonadota</taxon>
        <taxon>Alphaproteobacteria</taxon>
        <taxon>Sphingomonadales</taxon>
        <taxon>Sphingomonadaceae</taxon>
        <taxon>Sphingobium</taxon>
    </lineage>
</organism>
<protein>
    <submittedName>
        <fullName evidence="2">Uncharacterized protein</fullName>
    </submittedName>
</protein>
<dbReference type="RefSeq" id="WP_063976747.1">
    <property type="nucleotide sequence ID" value="NZ_LSTR01000044.1"/>
</dbReference>
<proteinExistence type="predicted"/>